<protein>
    <submittedName>
        <fullName evidence="2">Uncharacterized protein</fullName>
    </submittedName>
</protein>
<feature type="compositionally biased region" description="Basic and acidic residues" evidence="1">
    <location>
        <begin position="209"/>
        <end position="227"/>
    </location>
</feature>
<name>A0ABQ5BI00_9ASTR</name>
<feature type="region of interest" description="Disordered" evidence="1">
    <location>
        <begin position="199"/>
        <end position="227"/>
    </location>
</feature>
<accession>A0ABQ5BI00</accession>
<evidence type="ECO:0000256" key="1">
    <source>
        <dbReference type="SAM" id="MobiDB-lite"/>
    </source>
</evidence>
<evidence type="ECO:0000313" key="3">
    <source>
        <dbReference type="Proteomes" id="UP001151760"/>
    </source>
</evidence>
<proteinExistence type="predicted"/>
<sequence length="244" mass="28364">MTQPQRQADVHQDKLYPPNKHYALMDANKKIDLDNPLCPKESKILANILQNHLLRFSIVASSSVPWIYLGQFWHTLKEDGSKYRLSFTKLIISHYITAYPKISRRVRNKYHNIEHDEMVKSIFNSGKNKAGVGMKIPSWMITDKMKLTKNYRMYAAVFRVDVPTTHHDKLEALEKVEEHLIAEEIEKLVEGTKNVENVKVDNSISHNQNDPDTRLEPRSYKESPKVEKTADVSQSVNVIGIYWY</sequence>
<dbReference type="EMBL" id="BQNB010013311">
    <property type="protein sequence ID" value="GJT14420.1"/>
    <property type="molecule type" value="Genomic_DNA"/>
</dbReference>
<reference evidence="2" key="1">
    <citation type="journal article" date="2022" name="Int. J. Mol. Sci.">
        <title>Draft Genome of Tanacetum Coccineum: Genomic Comparison of Closely Related Tanacetum-Family Plants.</title>
        <authorList>
            <person name="Yamashiro T."/>
            <person name="Shiraishi A."/>
            <person name="Nakayama K."/>
            <person name="Satake H."/>
        </authorList>
    </citation>
    <scope>NUCLEOTIDE SEQUENCE</scope>
</reference>
<evidence type="ECO:0000313" key="2">
    <source>
        <dbReference type="EMBL" id="GJT14420.1"/>
    </source>
</evidence>
<dbReference type="Proteomes" id="UP001151760">
    <property type="component" value="Unassembled WGS sequence"/>
</dbReference>
<comment type="caution">
    <text evidence="2">The sequence shown here is derived from an EMBL/GenBank/DDBJ whole genome shotgun (WGS) entry which is preliminary data.</text>
</comment>
<reference evidence="2" key="2">
    <citation type="submission" date="2022-01" db="EMBL/GenBank/DDBJ databases">
        <authorList>
            <person name="Yamashiro T."/>
            <person name="Shiraishi A."/>
            <person name="Satake H."/>
            <person name="Nakayama K."/>
        </authorList>
    </citation>
    <scope>NUCLEOTIDE SEQUENCE</scope>
</reference>
<organism evidence="2 3">
    <name type="scientific">Tanacetum coccineum</name>
    <dbReference type="NCBI Taxonomy" id="301880"/>
    <lineage>
        <taxon>Eukaryota</taxon>
        <taxon>Viridiplantae</taxon>
        <taxon>Streptophyta</taxon>
        <taxon>Embryophyta</taxon>
        <taxon>Tracheophyta</taxon>
        <taxon>Spermatophyta</taxon>
        <taxon>Magnoliopsida</taxon>
        <taxon>eudicotyledons</taxon>
        <taxon>Gunneridae</taxon>
        <taxon>Pentapetalae</taxon>
        <taxon>asterids</taxon>
        <taxon>campanulids</taxon>
        <taxon>Asterales</taxon>
        <taxon>Asteraceae</taxon>
        <taxon>Asteroideae</taxon>
        <taxon>Anthemideae</taxon>
        <taxon>Anthemidinae</taxon>
        <taxon>Tanacetum</taxon>
    </lineage>
</organism>
<gene>
    <name evidence="2" type="ORF">Tco_0861462</name>
</gene>
<keyword evidence="3" id="KW-1185">Reference proteome</keyword>